<feature type="transmembrane region" description="Helical" evidence="6">
    <location>
        <begin position="185"/>
        <end position="203"/>
    </location>
</feature>
<keyword evidence="5 6" id="KW-0472">Membrane</keyword>
<evidence type="ECO:0000256" key="1">
    <source>
        <dbReference type="ARBA" id="ARBA00004651"/>
    </source>
</evidence>
<evidence type="ECO:0000313" key="7">
    <source>
        <dbReference type="EMBL" id="MCZ2721607.1"/>
    </source>
</evidence>
<feature type="transmembrane region" description="Helical" evidence="6">
    <location>
        <begin position="6"/>
        <end position="27"/>
    </location>
</feature>
<reference evidence="7" key="1">
    <citation type="submission" date="2022-12" db="EMBL/GenBank/DDBJ databases">
        <title>Marinomonas 15G1-11 sp. nov, isolated from marine algae.</title>
        <authorList>
            <person name="Butt M."/>
            <person name="Choi D.G."/>
            <person name="Kim J.M."/>
            <person name="Lee J.K."/>
            <person name="Baek J.H."/>
            <person name="Jeon C.O."/>
        </authorList>
    </citation>
    <scope>NUCLEOTIDE SEQUENCE</scope>
    <source>
        <strain evidence="7">15G1-11</strain>
    </source>
</reference>
<evidence type="ECO:0000313" key="8">
    <source>
        <dbReference type="Proteomes" id="UP001149719"/>
    </source>
</evidence>
<evidence type="ECO:0000256" key="4">
    <source>
        <dbReference type="ARBA" id="ARBA00022989"/>
    </source>
</evidence>
<keyword evidence="4 6" id="KW-1133">Transmembrane helix</keyword>
<keyword evidence="3 6" id="KW-0812">Transmembrane</keyword>
<feature type="transmembrane region" description="Helical" evidence="6">
    <location>
        <begin position="152"/>
        <end position="173"/>
    </location>
</feature>
<evidence type="ECO:0000256" key="3">
    <source>
        <dbReference type="ARBA" id="ARBA00022692"/>
    </source>
</evidence>
<organism evidence="7 8">
    <name type="scientific">Marinomonas phaeophyticola</name>
    <dbReference type="NCBI Taxonomy" id="3004091"/>
    <lineage>
        <taxon>Bacteria</taxon>
        <taxon>Pseudomonadati</taxon>
        <taxon>Pseudomonadota</taxon>
        <taxon>Gammaproteobacteria</taxon>
        <taxon>Oceanospirillales</taxon>
        <taxon>Oceanospirillaceae</taxon>
        <taxon>Marinomonas</taxon>
    </lineage>
</organism>
<gene>
    <name evidence="7" type="ORF">O1D97_08050</name>
</gene>
<comment type="caution">
    <text evidence="7">The sequence shown here is derived from an EMBL/GenBank/DDBJ whole genome shotgun (WGS) entry which is preliminary data.</text>
</comment>
<dbReference type="Pfam" id="PF01810">
    <property type="entry name" value="LysE"/>
    <property type="match status" value="1"/>
</dbReference>
<accession>A0ABT4JU98</accession>
<dbReference type="InterPro" id="IPR001123">
    <property type="entry name" value="LeuE-type"/>
</dbReference>
<keyword evidence="2" id="KW-1003">Cell membrane</keyword>
<evidence type="ECO:0000256" key="5">
    <source>
        <dbReference type="ARBA" id="ARBA00023136"/>
    </source>
</evidence>
<dbReference type="PANTHER" id="PTHR30086">
    <property type="entry name" value="ARGININE EXPORTER PROTEIN ARGO"/>
    <property type="match status" value="1"/>
</dbReference>
<dbReference type="EMBL" id="JAPUBN010000013">
    <property type="protein sequence ID" value="MCZ2721607.1"/>
    <property type="molecule type" value="Genomic_DNA"/>
</dbReference>
<dbReference type="PANTHER" id="PTHR30086:SF19">
    <property type="entry name" value="THREONINE EFFLUX PROTEIN"/>
    <property type="match status" value="1"/>
</dbReference>
<dbReference type="Proteomes" id="UP001149719">
    <property type="component" value="Unassembled WGS sequence"/>
</dbReference>
<comment type="subcellular location">
    <subcellularLocation>
        <location evidence="1">Cell membrane</location>
        <topology evidence="1">Multi-pass membrane protein</topology>
    </subcellularLocation>
</comment>
<evidence type="ECO:0000256" key="2">
    <source>
        <dbReference type="ARBA" id="ARBA00022475"/>
    </source>
</evidence>
<proteinExistence type="predicted"/>
<keyword evidence="8" id="KW-1185">Reference proteome</keyword>
<dbReference type="RefSeq" id="WP_269124516.1">
    <property type="nucleotide sequence ID" value="NZ_JAPUBN010000013.1"/>
</dbReference>
<protein>
    <submittedName>
        <fullName evidence="7">LysE family translocator</fullName>
    </submittedName>
</protein>
<name>A0ABT4JU98_9GAMM</name>
<sequence>MEEINYALIMLAAFVAIASPGPSTLAISNMSMSQGRKHGVALATGTLTGSMFWSCLAALGFGTLLYANVWLLDVFRYFGACYLLYLSYKSMCSVLTTGSSDTVIKTKSGIKTAYLKGLFIHLSNPKPILFFGALYSLGVPNGATSIDIIKIMLSIGSLSVTVCLGYALLFSIPKVRHLYFRSRKIFESVFSIFFAGAGMKMLMSKLETE</sequence>
<evidence type="ECO:0000256" key="6">
    <source>
        <dbReference type="SAM" id="Phobius"/>
    </source>
</evidence>